<feature type="transmembrane region" description="Helical" evidence="1">
    <location>
        <begin position="166"/>
        <end position="189"/>
    </location>
</feature>
<dbReference type="KEGG" id="ril:CRIB_611"/>
<evidence type="ECO:0000313" key="2">
    <source>
        <dbReference type="EMBL" id="CED93364.1"/>
    </source>
</evidence>
<dbReference type="GO" id="GO:0140359">
    <property type="term" value="F:ABC-type transporter activity"/>
    <property type="evidence" value="ECO:0007669"/>
    <property type="project" value="InterPro"/>
</dbReference>
<name>A0A1V1I1T2_9FIRM</name>
<keyword evidence="1" id="KW-0472">Membrane</keyword>
<gene>
    <name evidence="2" type="ORF">CRIB_611</name>
</gene>
<dbReference type="RefSeq" id="WP_180703088.1">
    <property type="nucleotide sequence ID" value="NZ_LN555523.1"/>
</dbReference>
<feature type="transmembrane region" description="Helical" evidence="1">
    <location>
        <begin position="245"/>
        <end position="264"/>
    </location>
</feature>
<accession>A0A1V1I1T2</accession>
<dbReference type="PANTHER" id="PTHR37305:SF1">
    <property type="entry name" value="MEMBRANE PROTEIN"/>
    <property type="match status" value="1"/>
</dbReference>
<feature type="transmembrane region" description="Helical" evidence="1">
    <location>
        <begin position="120"/>
        <end position="146"/>
    </location>
</feature>
<proteinExistence type="predicted"/>
<evidence type="ECO:0000256" key="1">
    <source>
        <dbReference type="SAM" id="Phobius"/>
    </source>
</evidence>
<dbReference type="PANTHER" id="PTHR37305">
    <property type="entry name" value="INTEGRAL MEMBRANE PROTEIN-RELATED"/>
    <property type="match status" value="1"/>
</dbReference>
<organism evidence="2 3">
    <name type="scientific">Romboutsia ilealis</name>
    <dbReference type="NCBI Taxonomy" id="1115758"/>
    <lineage>
        <taxon>Bacteria</taxon>
        <taxon>Bacillati</taxon>
        <taxon>Bacillota</taxon>
        <taxon>Clostridia</taxon>
        <taxon>Peptostreptococcales</taxon>
        <taxon>Peptostreptococcaceae</taxon>
        <taxon>Romboutsia</taxon>
    </lineage>
</organism>
<dbReference type="AlphaFoldDB" id="A0A1V1I1T2"/>
<keyword evidence="1" id="KW-1133">Transmembrane helix</keyword>
<dbReference type="Pfam" id="PF12679">
    <property type="entry name" value="ABC2_membrane_2"/>
    <property type="match status" value="1"/>
</dbReference>
<dbReference type="Proteomes" id="UP000245622">
    <property type="component" value="Chromosome 1"/>
</dbReference>
<dbReference type="EMBL" id="LN555523">
    <property type="protein sequence ID" value="CED93364.1"/>
    <property type="molecule type" value="Genomic_DNA"/>
</dbReference>
<evidence type="ECO:0000313" key="3">
    <source>
        <dbReference type="Proteomes" id="UP000245622"/>
    </source>
</evidence>
<dbReference type="GO" id="GO:0005886">
    <property type="term" value="C:plasma membrane"/>
    <property type="evidence" value="ECO:0007669"/>
    <property type="project" value="UniProtKB-SubCell"/>
</dbReference>
<dbReference type="GeneID" id="82204794"/>
<sequence>MNIFKFEFKRLLKSCIIWSLVCGALITLFMSLFPTMEDMGMKQIVNDKMGGMPVEILKAFNIDSSMDFTDIFNYLGYAIQYIAMASAVYGAILGVNSLIREESQGTIEFLYSKPINRLKIVTSKLCAIVAIFYVYILIIGAITMGVCYMVKPEDVEVMNLIMNIKVVFIGILLLGLIFISLGTLISSIVKSDKGAIPISIGIFFVSYFLGIIGKLKDSFNWLKYFSPFDYYAPSEILKDGFEVKFIIIGICVIIISIISSYFIYSKKDMNI</sequence>
<feature type="transmembrane region" description="Helical" evidence="1">
    <location>
        <begin position="74"/>
        <end position="99"/>
    </location>
</feature>
<protein>
    <submittedName>
        <fullName evidence="2">ABC transporter, permease protein</fullName>
    </submittedName>
</protein>
<feature type="transmembrane region" description="Helical" evidence="1">
    <location>
        <begin position="12"/>
        <end position="33"/>
    </location>
</feature>
<reference evidence="2 3" key="1">
    <citation type="submission" date="2014-04" db="EMBL/GenBank/DDBJ databases">
        <authorList>
            <person name="Hornung B.V."/>
        </authorList>
    </citation>
    <scope>NUCLEOTIDE SEQUENCE [LARGE SCALE GENOMIC DNA]</scope>
    <source>
        <strain evidence="2 3">CRIB</strain>
    </source>
</reference>
<feature type="transmembrane region" description="Helical" evidence="1">
    <location>
        <begin position="196"/>
        <end position="215"/>
    </location>
</feature>
<keyword evidence="1" id="KW-0812">Transmembrane</keyword>
<keyword evidence="3" id="KW-1185">Reference proteome</keyword>